<organism evidence="1 2">
    <name type="scientific">Lineolata rhizophorae</name>
    <dbReference type="NCBI Taxonomy" id="578093"/>
    <lineage>
        <taxon>Eukaryota</taxon>
        <taxon>Fungi</taxon>
        <taxon>Dikarya</taxon>
        <taxon>Ascomycota</taxon>
        <taxon>Pezizomycotina</taxon>
        <taxon>Dothideomycetes</taxon>
        <taxon>Dothideomycetes incertae sedis</taxon>
        <taxon>Lineolatales</taxon>
        <taxon>Lineolataceae</taxon>
        <taxon>Lineolata</taxon>
    </lineage>
</organism>
<dbReference type="Proteomes" id="UP000799766">
    <property type="component" value="Unassembled WGS sequence"/>
</dbReference>
<gene>
    <name evidence="1" type="ORF">BDY21DRAFT_353628</name>
</gene>
<protein>
    <submittedName>
        <fullName evidence="1">Uncharacterized protein</fullName>
    </submittedName>
</protein>
<keyword evidence="2" id="KW-1185">Reference proteome</keyword>
<reference evidence="1" key="1">
    <citation type="journal article" date="2020" name="Stud. Mycol.">
        <title>101 Dothideomycetes genomes: a test case for predicting lifestyles and emergence of pathogens.</title>
        <authorList>
            <person name="Haridas S."/>
            <person name="Albert R."/>
            <person name="Binder M."/>
            <person name="Bloem J."/>
            <person name="Labutti K."/>
            <person name="Salamov A."/>
            <person name="Andreopoulos B."/>
            <person name="Baker S."/>
            <person name="Barry K."/>
            <person name="Bills G."/>
            <person name="Bluhm B."/>
            <person name="Cannon C."/>
            <person name="Castanera R."/>
            <person name="Culley D."/>
            <person name="Daum C."/>
            <person name="Ezra D."/>
            <person name="Gonzalez J."/>
            <person name="Henrissat B."/>
            <person name="Kuo A."/>
            <person name="Liang C."/>
            <person name="Lipzen A."/>
            <person name="Lutzoni F."/>
            <person name="Magnuson J."/>
            <person name="Mondo S."/>
            <person name="Nolan M."/>
            <person name="Ohm R."/>
            <person name="Pangilinan J."/>
            <person name="Park H.-J."/>
            <person name="Ramirez L."/>
            <person name="Alfaro M."/>
            <person name="Sun H."/>
            <person name="Tritt A."/>
            <person name="Yoshinaga Y."/>
            <person name="Zwiers L.-H."/>
            <person name="Turgeon B."/>
            <person name="Goodwin S."/>
            <person name="Spatafora J."/>
            <person name="Crous P."/>
            <person name="Grigoriev I."/>
        </authorList>
    </citation>
    <scope>NUCLEOTIDE SEQUENCE</scope>
    <source>
        <strain evidence="1">ATCC 16933</strain>
    </source>
</reference>
<proteinExistence type="predicted"/>
<dbReference type="EMBL" id="MU001692">
    <property type="protein sequence ID" value="KAF2454318.1"/>
    <property type="molecule type" value="Genomic_DNA"/>
</dbReference>
<accession>A0A6A6NRX1</accession>
<sequence>MCGRSILAVGPSTVLYLVRPIPERCRVASTEELPSYWAVWLESDVLHGGRATEDGISWPSPPISTFLGTYPPKQRTECLDDARFVPTRAHLTRTLPLVTGPDRDSCAVELAAHVSAGRSRCLPACATGLLDSGSSASLSRAIRSTYGHCISSDPTSRSADYIRSYSRRC</sequence>
<name>A0A6A6NRX1_9PEZI</name>
<dbReference type="AlphaFoldDB" id="A0A6A6NRX1"/>
<evidence type="ECO:0000313" key="1">
    <source>
        <dbReference type="EMBL" id="KAF2454318.1"/>
    </source>
</evidence>
<evidence type="ECO:0000313" key="2">
    <source>
        <dbReference type="Proteomes" id="UP000799766"/>
    </source>
</evidence>